<dbReference type="EMBL" id="BGZK01000248">
    <property type="protein sequence ID" value="GBP31595.1"/>
    <property type="molecule type" value="Genomic_DNA"/>
</dbReference>
<protein>
    <submittedName>
        <fullName evidence="1">Uncharacterized protein</fullName>
    </submittedName>
</protein>
<keyword evidence="2" id="KW-1185">Reference proteome</keyword>
<sequence>MSRALLDFPNIYCDYLPASNSGTDSFPDFDPDNVLDFNSSPILDFDSGTVFNFGLAPGFAPQFYSPAPRTAFKSVTATRHASDLYDAETIDRRNKIWILLLGNTVV</sequence>
<evidence type="ECO:0000313" key="2">
    <source>
        <dbReference type="Proteomes" id="UP000299102"/>
    </source>
</evidence>
<gene>
    <name evidence="1" type="ORF">EVAR_78174_1</name>
</gene>
<comment type="caution">
    <text evidence="1">The sequence shown here is derived from an EMBL/GenBank/DDBJ whole genome shotgun (WGS) entry which is preliminary data.</text>
</comment>
<dbReference type="AlphaFoldDB" id="A0A4C1UYQ6"/>
<evidence type="ECO:0000313" key="1">
    <source>
        <dbReference type="EMBL" id="GBP31595.1"/>
    </source>
</evidence>
<accession>A0A4C1UYQ6</accession>
<organism evidence="1 2">
    <name type="scientific">Eumeta variegata</name>
    <name type="common">Bagworm moth</name>
    <name type="synonym">Eumeta japonica</name>
    <dbReference type="NCBI Taxonomy" id="151549"/>
    <lineage>
        <taxon>Eukaryota</taxon>
        <taxon>Metazoa</taxon>
        <taxon>Ecdysozoa</taxon>
        <taxon>Arthropoda</taxon>
        <taxon>Hexapoda</taxon>
        <taxon>Insecta</taxon>
        <taxon>Pterygota</taxon>
        <taxon>Neoptera</taxon>
        <taxon>Endopterygota</taxon>
        <taxon>Lepidoptera</taxon>
        <taxon>Glossata</taxon>
        <taxon>Ditrysia</taxon>
        <taxon>Tineoidea</taxon>
        <taxon>Psychidae</taxon>
        <taxon>Oiketicinae</taxon>
        <taxon>Eumeta</taxon>
    </lineage>
</organism>
<dbReference type="Proteomes" id="UP000299102">
    <property type="component" value="Unassembled WGS sequence"/>
</dbReference>
<name>A0A4C1UYQ6_EUMVA</name>
<reference evidence="1 2" key="1">
    <citation type="journal article" date="2019" name="Commun. Biol.">
        <title>The bagworm genome reveals a unique fibroin gene that provides high tensile strength.</title>
        <authorList>
            <person name="Kono N."/>
            <person name="Nakamura H."/>
            <person name="Ohtoshi R."/>
            <person name="Tomita M."/>
            <person name="Numata K."/>
            <person name="Arakawa K."/>
        </authorList>
    </citation>
    <scope>NUCLEOTIDE SEQUENCE [LARGE SCALE GENOMIC DNA]</scope>
</reference>
<proteinExistence type="predicted"/>